<dbReference type="Proteomes" id="UP001186944">
    <property type="component" value="Unassembled WGS sequence"/>
</dbReference>
<dbReference type="GO" id="GO:0006508">
    <property type="term" value="P:proteolysis"/>
    <property type="evidence" value="ECO:0007669"/>
    <property type="project" value="InterPro"/>
</dbReference>
<dbReference type="SUPFAM" id="SSF52129">
    <property type="entry name" value="Caspase-like"/>
    <property type="match status" value="1"/>
</dbReference>
<evidence type="ECO:0000313" key="2">
    <source>
        <dbReference type="EMBL" id="KAK3096232.1"/>
    </source>
</evidence>
<dbReference type="InterPro" id="IPR011600">
    <property type="entry name" value="Pept_C14_caspase"/>
</dbReference>
<protein>
    <recommendedName>
        <fullName evidence="1">Caspase family p20 domain-containing protein</fullName>
    </recommendedName>
</protein>
<comment type="caution">
    <text evidence="2">The sequence shown here is derived from an EMBL/GenBank/DDBJ whole genome shotgun (WGS) entry which is preliminary data.</text>
</comment>
<name>A0AA88Y0X7_PINIB</name>
<dbReference type="PROSITE" id="PS50208">
    <property type="entry name" value="CASPASE_P20"/>
    <property type="match status" value="1"/>
</dbReference>
<dbReference type="EMBL" id="VSWD01000008">
    <property type="protein sequence ID" value="KAK3096232.1"/>
    <property type="molecule type" value="Genomic_DNA"/>
</dbReference>
<dbReference type="AlphaFoldDB" id="A0AA88Y0X7"/>
<organism evidence="2 3">
    <name type="scientific">Pinctada imbricata</name>
    <name type="common">Atlantic pearl-oyster</name>
    <name type="synonym">Pinctada martensii</name>
    <dbReference type="NCBI Taxonomy" id="66713"/>
    <lineage>
        <taxon>Eukaryota</taxon>
        <taxon>Metazoa</taxon>
        <taxon>Spiralia</taxon>
        <taxon>Lophotrochozoa</taxon>
        <taxon>Mollusca</taxon>
        <taxon>Bivalvia</taxon>
        <taxon>Autobranchia</taxon>
        <taxon>Pteriomorphia</taxon>
        <taxon>Pterioida</taxon>
        <taxon>Pterioidea</taxon>
        <taxon>Pteriidae</taxon>
        <taxon>Pinctada</taxon>
    </lineage>
</organism>
<dbReference type="InterPro" id="IPR001309">
    <property type="entry name" value="Pept_C14_p20"/>
</dbReference>
<keyword evidence="3" id="KW-1185">Reference proteome</keyword>
<dbReference type="PANTHER" id="PTHR22576">
    <property type="entry name" value="MUCOSA ASSOCIATED LYMPHOID TISSUE LYMPHOMA TRANSLOCATION PROTEIN 1/PARACASPASE"/>
    <property type="match status" value="1"/>
</dbReference>
<reference evidence="2" key="1">
    <citation type="submission" date="2019-08" db="EMBL/GenBank/DDBJ databases">
        <title>The improved chromosome-level genome for the pearl oyster Pinctada fucata martensii using PacBio sequencing and Hi-C.</title>
        <authorList>
            <person name="Zheng Z."/>
        </authorList>
    </citation>
    <scope>NUCLEOTIDE SEQUENCE</scope>
    <source>
        <strain evidence="2">ZZ-2019</strain>
        <tissue evidence="2">Adductor muscle</tissue>
    </source>
</reference>
<proteinExistence type="predicted"/>
<accession>A0AA88Y0X7</accession>
<evidence type="ECO:0000259" key="1">
    <source>
        <dbReference type="PROSITE" id="PS50208"/>
    </source>
</evidence>
<dbReference type="InterPro" id="IPR029030">
    <property type="entry name" value="Caspase-like_dom_sf"/>
</dbReference>
<dbReference type="GO" id="GO:0004197">
    <property type="term" value="F:cysteine-type endopeptidase activity"/>
    <property type="evidence" value="ECO:0007669"/>
    <property type="project" value="InterPro"/>
</dbReference>
<feature type="domain" description="Caspase family p20" evidence="1">
    <location>
        <begin position="1"/>
        <end position="137"/>
    </location>
</feature>
<dbReference type="InterPro" id="IPR052039">
    <property type="entry name" value="Caspase-related_regulators"/>
</dbReference>
<sequence length="283" mass="31814">MNGAALFVGIPEFQHKDLSKLPAVITDVKNFTNAFKKLGFNCRSLQKDVIKANFEDTLDEVIKDVIDNNREYLALSISSHGAEYLVSFPPDVKTKRVHFIWFNDGELTTQSILDRLKKEELKDVTKLVMISACRSRPDSKSQVDNIDQGVEIELVDRQEDEYTGLSNAVSQSGATPANTELVLPDLPQNTILWYSSPSGKYEYDSMGTGSYFVNKVCSELNKIPSSDSRSIMDVMCAVHKSLASMEDKTIVVEDENRQPVKVYWKTVPSFIHNLSKSLSFIKT</sequence>
<dbReference type="PANTHER" id="PTHR22576:SF41">
    <property type="entry name" value="CASPASE 14, APOPTOSIS-RELATED CYSTEINE PEPTIDASE"/>
    <property type="match status" value="1"/>
</dbReference>
<evidence type="ECO:0000313" key="3">
    <source>
        <dbReference type="Proteomes" id="UP001186944"/>
    </source>
</evidence>
<gene>
    <name evidence="2" type="ORF">FSP39_024798</name>
</gene>
<dbReference type="Gene3D" id="3.40.50.1460">
    <property type="match status" value="1"/>
</dbReference>
<dbReference type="Pfam" id="PF00656">
    <property type="entry name" value="Peptidase_C14"/>
    <property type="match status" value="1"/>
</dbReference>